<evidence type="ECO:0000256" key="2">
    <source>
        <dbReference type="ARBA" id="ARBA00022741"/>
    </source>
</evidence>
<evidence type="ECO:0000256" key="4">
    <source>
        <dbReference type="ARBA" id="ARBA00022840"/>
    </source>
</evidence>
<dbReference type="InterPro" id="IPR011009">
    <property type="entry name" value="Kinase-like_dom_sf"/>
</dbReference>
<comment type="caution">
    <text evidence="7">The sequence shown here is derived from an EMBL/GenBank/DDBJ whole genome shotgun (WGS) entry which is preliminary data.</text>
</comment>
<dbReference type="InterPro" id="IPR051681">
    <property type="entry name" value="Ser/Thr_Kinases-Pseudokinases"/>
</dbReference>
<dbReference type="PROSITE" id="PS50011">
    <property type="entry name" value="PROTEIN_KINASE_DOM"/>
    <property type="match status" value="2"/>
</dbReference>
<keyword evidence="1" id="KW-0808">Transferase</keyword>
<name>A0AAD5V2N0_9APHY</name>
<proteinExistence type="predicted"/>
<dbReference type="Proteomes" id="UP001212997">
    <property type="component" value="Unassembled WGS sequence"/>
</dbReference>
<dbReference type="PANTHER" id="PTHR44329:SF288">
    <property type="entry name" value="MITOGEN-ACTIVATED PROTEIN KINASE KINASE KINASE 20"/>
    <property type="match status" value="1"/>
</dbReference>
<keyword evidence="2" id="KW-0547">Nucleotide-binding</keyword>
<keyword evidence="4" id="KW-0067">ATP-binding</keyword>
<evidence type="ECO:0000256" key="5">
    <source>
        <dbReference type="SAM" id="MobiDB-lite"/>
    </source>
</evidence>
<sequence length="750" mass="83118">MLPYWDVVKQAHRLVAWAWGSSPSPPETADSIRRAAPILVDWLHRASPSEPSPSHVRIQGLLQSAFENGTVSEIYGLSNADTDIALSIMLNAYDVSREDREELKNGARRILVDLFRGNASKLKRLPSCLMLNTADIVVDSTVEPIDGRTTLVYVGSYRGTPVAIKTAPADDSKLFFTQSISRRELAVWRTLFHNDSEHVVPLLGIANIEITAGAKPETVLIMPLLSKYDVVSHLADQWVLPSRTLPMTPFLENILLDEDDHAWLGGLGGSGLALKVAIHTKTGITQQHRRQFLAPEQVGKENFYIPTQATDIWAFGLCCNQFFLGGQGPWAQRGAVPEPIAISEGVRPSKPDEMDDDLWHIVNDCFAMNPADRPTAKELLSRMITVRSVQHAIYQYLGAPPTSDLGSRVFKRMEVFTRERALVKATSPSSRLASILSHSQLEFQALLHSNSVPASHADTSSAQLARIEVRPVLIALGVKTGLLPSQIQSNQDALVLTDDADARKISYQATLYGRQVTVTCRKNNGDRRPLLDAAPNLEDAEDSDDTEGAARRTFYKEYHKLLGKTAEAMKYLHDEGIIHSNIRGTSILVDRDNNVFLSDFSRSRIEGLDESLSSQFTGAYGWLAPELQPRIVKGMRGPRDEWSFQIYPPAVPTTASDVYSFGCLCIELYACKNPEAALETVRGSIKNLIKSDVRHIAKQCCGFLPKTRPNALELTQAKIDEIEAPVKKVQAPFQSQSWNQSVFSNFPFDP</sequence>
<organism evidence="7 8">
    <name type="scientific">Meripilus lineatus</name>
    <dbReference type="NCBI Taxonomy" id="2056292"/>
    <lineage>
        <taxon>Eukaryota</taxon>
        <taxon>Fungi</taxon>
        <taxon>Dikarya</taxon>
        <taxon>Basidiomycota</taxon>
        <taxon>Agaricomycotina</taxon>
        <taxon>Agaricomycetes</taxon>
        <taxon>Polyporales</taxon>
        <taxon>Meripilaceae</taxon>
        <taxon>Meripilus</taxon>
    </lineage>
</organism>
<dbReference type="PANTHER" id="PTHR44329">
    <property type="entry name" value="SERINE/THREONINE-PROTEIN KINASE TNNI3K-RELATED"/>
    <property type="match status" value="1"/>
</dbReference>
<keyword evidence="8" id="KW-1185">Reference proteome</keyword>
<dbReference type="GO" id="GO:0005524">
    <property type="term" value="F:ATP binding"/>
    <property type="evidence" value="ECO:0007669"/>
    <property type="project" value="UniProtKB-KW"/>
</dbReference>
<dbReference type="AlphaFoldDB" id="A0AAD5V2N0"/>
<feature type="compositionally biased region" description="Acidic residues" evidence="5">
    <location>
        <begin position="538"/>
        <end position="547"/>
    </location>
</feature>
<evidence type="ECO:0000256" key="1">
    <source>
        <dbReference type="ARBA" id="ARBA00022679"/>
    </source>
</evidence>
<dbReference type="Pfam" id="PF07714">
    <property type="entry name" value="PK_Tyr_Ser-Thr"/>
    <property type="match status" value="1"/>
</dbReference>
<keyword evidence="3" id="KW-0418">Kinase</keyword>
<dbReference type="Pfam" id="PF00069">
    <property type="entry name" value="Pkinase"/>
    <property type="match status" value="1"/>
</dbReference>
<dbReference type="Gene3D" id="1.10.510.10">
    <property type="entry name" value="Transferase(Phosphotransferase) domain 1"/>
    <property type="match status" value="2"/>
</dbReference>
<evidence type="ECO:0000313" key="8">
    <source>
        <dbReference type="Proteomes" id="UP001212997"/>
    </source>
</evidence>
<protein>
    <recommendedName>
        <fullName evidence="6">Protein kinase domain-containing protein</fullName>
    </recommendedName>
</protein>
<dbReference type="GO" id="GO:0004674">
    <property type="term" value="F:protein serine/threonine kinase activity"/>
    <property type="evidence" value="ECO:0007669"/>
    <property type="project" value="TreeGrafter"/>
</dbReference>
<dbReference type="InterPro" id="IPR000719">
    <property type="entry name" value="Prot_kinase_dom"/>
</dbReference>
<evidence type="ECO:0000259" key="6">
    <source>
        <dbReference type="PROSITE" id="PS50011"/>
    </source>
</evidence>
<dbReference type="SUPFAM" id="SSF56112">
    <property type="entry name" value="Protein kinase-like (PK-like)"/>
    <property type="match status" value="2"/>
</dbReference>
<evidence type="ECO:0000313" key="7">
    <source>
        <dbReference type="EMBL" id="KAJ3483211.1"/>
    </source>
</evidence>
<dbReference type="EMBL" id="JANAWD010000237">
    <property type="protein sequence ID" value="KAJ3483211.1"/>
    <property type="molecule type" value="Genomic_DNA"/>
</dbReference>
<accession>A0AAD5V2N0</accession>
<gene>
    <name evidence="7" type="ORF">NLI96_g6473</name>
</gene>
<reference evidence="7" key="1">
    <citation type="submission" date="2022-07" db="EMBL/GenBank/DDBJ databases">
        <title>Genome Sequence of Physisporinus lineatus.</title>
        <authorList>
            <person name="Buettner E."/>
        </authorList>
    </citation>
    <scope>NUCLEOTIDE SEQUENCE</scope>
    <source>
        <strain evidence="7">VT162</strain>
    </source>
</reference>
<feature type="domain" description="Protein kinase" evidence="6">
    <location>
        <begin position="138"/>
        <end position="394"/>
    </location>
</feature>
<evidence type="ECO:0000256" key="3">
    <source>
        <dbReference type="ARBA" id="ARBA00022777"/>
    </source>
</evidence>
<feature type="domain" description="Protein kinase" evidence="6">
    <location>
        <begin position="399"/>
        <end position="722"/>
    </location>
</feature>
<dbReference type="InterPro" id="IPR001245">
    <property type="entry name" value="Ser-Thr/Tyr_kinase_cat_dom"/>
</dbReference>
<feature type="region of interest" description="Disordered" evidence="5">
    <location>
        <begin position="524"/>
        <end position="548"/>
    </location>
</feature>